<dbReference type="Gramene" id="rna-AYBTSS11_LOCUS29201">
    <property type="protein sequence ID" value="CAJ1977055.1"/>
    <property type="gene ID" value="gene-AYBTSS11_LOCUS29201"/>
</dbReference>
<feature type="region of interest" description="Disordered" evidence="1">
    <location>
        <begin position="1"/>
        <end position="40"/>
    </location>
</feature>
<sequence>MGNHQLCGPPLTMISSQDEKSHNTKPIGDDDDDDDDDDTSAVKSWSYMAWELDLRWGFGELSDLDVHPWTRYLNQSSVSSVGSELCGKAVLCLYTRL</sequence>
<accession>A0AA86W217</accession>
<name>A0AA86W217_9FABA</name>
<keyword evidence="3" id="KW-1185">Reference proteome</keyword>
<protein>
    <submittedName>
        <fullName evidence="2">Uncharacterized protein</fullName>
    </submittedName>
</protein>
<dbReference type="EMBL" id="OY731407">
    <property type="protein sequence ID" value="CAJ1977055.1"/>
    <property type="molecule type" value="Genomic_DNA"/>
</dbReference>
<evidence type="ECO:0000256" key="1">
    <source>
        <dbReference type="SAM" id="MobiDB-lite"/>
    </source>
</evidence>
<proteinExistence type="predicted"/>
<evidence type="ECO:0000313" key="3">
    <source>
        <dbReference type="Proteomes" id="UP001189624"/>
    </source>
</evidence>
<dbReference type="AlphaFoldDB" id="A0AA86W217"/>
<gene>
    <name evidence="2" type="ORF">AYBTSS11_LOCUS29201</name>
</gene>
<dbReference type="Proteomes" id="UP001189624">
    <property type="component" value="Chromosome 10"/>
</dbReference>
<feature type="compositionally biased region" description="Acidic residues" evidence="1">
    <location>
        <begin position="29"/>
        <end position="39"/>
    </location>
</feature>
<organism evidence="2 3">
    <name type="scientific">Sphenostylis stenocarpa</name>
    <dbReference type="NCBI Taxonomy" id="92480"/>
    <lineage>
        <taxon>Eukaryota</taxon>
        <taxon>Viridiplantae</taxon>
        <taxon>Streptophyta</taxon>
        <taxon>Embryophyta</taxon>
        <taxon>Tracheophyta</taxon>
        <taxon>Spermatophyta</taxon>
        <taxon>Magnoliopsida</taxon>
        <taxon>eudicotyledons</taxon>
        <taxon>Gunneridae</taxon>
        <taxon>Pentapetalae</taxon>
        <taxon>rosids</taxon>
        <taxon>fabids</taxon>
        <taxon>Fabales</taxon>
        <taxon>Fabaceae</taxon>
        <taxon>Papilionoideae</taxon>
        <taxon>50 kb inversion clade</taxon>
        <taxon>NPAAA clade</taxon>
        <taxon>indigoferoid/millettioid clade</taxon>
        <taxon>Phaseoleae</taxon>
        <taxon>Sphenostylis</taxon>
    </lineage>
</organism>
<reference evidence="2" key="1">
    <citation type="submission" date="2023-10" db="EMBL/GenBank/DDBJ databases">
        <authorList>
            <person name="Domelevo Entfellner J.-B."/>
        </authorList>
    </citation>
    <scope>NUCLEOTIDE SEQUENCE</scope>
</reference>
<evidence type="ECO:0000313" key="2">
    <source>
        <dbReference type="EMBL" id="CAJ1977055.1"/>
    </source>
</evidence>